<accession>H2ZPJ3</accession>
<keyword evidence="10" id="KW-0418">Kinase</keyword>
<dbReference type="Pfam" id="PF00069">
    <property type="entry name" value="Pkinase"/>
    <property type="match status" value="1"/>
</dbReference>
<comment type="catalytic activity">
    <reaction evidence="16">
        <text>L-threonyl-[protein] + ATP = O-phospho-L-threonyl-[protein] + ADP + H(+)</text>
        <dbReference type="Rhea" id="RHEA:46608"/>
        <dbReference type="Rhea" id="RHEA-COMP:11060"/>
        <dbReference type="Rhea" id="RHEA-COMP:11605"/>
        <dbReference type="ChEBI" id="CHEBI:15378"/>
        <dbReference type="ChEBI" id="CHEBI:30013"/>
        <dbReference type="ChEBI" id="CHEBI:30616"/>
        <dbReference type="ChEBI" id="CHEBI:61977"/>
        <dbReference type="ChEBI" id="CHEBI:456216"/>
        <dbReference type="EC" id="2.7.11.1"/>
    </reaction>
</comment>
<reference evidence="21" key="3">
    <citation type="submission" date="2025-09" db="UniProtKB">
        <authorList>
            <consortium name="Ensembl"/>
        </authorList>
    </citation>
    <scope>IDENTIFICATION</scope>
</reference>
<dbReference type="AlphaFoldDB" id="H2ZPJ3"/>
<evidence type="ECO:0000256" key="17">
    <source>
        <dbReference type="ARBA" id="ARBA00048679"/>
    </source>
</evidence>
<dbReference type="EC" id="2.7.11.1" evidence="3"/>
<keyword evidence="6" id="KW-0597">Phosphoprotein</keyword>
<evidence type="ECO:0000256" key="7">
    <source>
        <dbReference type="ARBA" id="ARBA00022679"/>
    </source>
</evidence>
<evidence type="ECO:0000256" key="8">
    <source>
        <dbReference type="ARBA" id="ARBA00022723"/>
    </source>
</evidence>
<dbReference type="PROSITE" id="PS50011">
    <property type="entry name" value="PROTEIN_KINASE_DOM"/>
    <property type="match status" value="1"/>
</dbReference>
<keyword evidence="15" id="KW-0744">Spermatogenesis</keyword>
<evidence type="ECO:0000259" key="20">
    <source>
        <dbReference type="PROSITE" id="PS50011"/>
    </source>
</evidence>
<evidence type="ECO:0000256" key="15">
    <source>
        <dbReference type="ARBA" id="ARBA00022871"/>
    </source>
</evidence>
<keyword evidence="4" id="KW-0217">Developmental protein</keyword>
<dbReference type="SUPFAM" id="SSF56112">
    <property type="entry name" value="Protein kinase-like (PK-like)"/>
    <property type="match status" value="1"/>
</dbReference>
<dbReference type="SMART" id="SM00220">
    <property type="entry name" value="S_TKc"/>
    <property type="match status" value="1"/>
</dbReference>
<dbReference type="Gene3D" id="1.10.510.10">
    <property type="entry name" value="Transferase(Phosphotransferase) domain 1"/>
    <property type="match status" value="1"/>
</dbReference>
<dbReference type="GO" id="GO:0000226">
    <property type="term" value="P:microtubule cytoskeleton organization"/>
    <property type="evidence" value="ECO:0007669"/>
    <property type="project" value="TreeGrafter"/>
</dbReference>
<proteinExistence type="inferred from homology"/>
<dbReference type="PROSITE" id="PS00107">
    <property type="entry name" value="PROTEIN_KINASE_ATP"/>
    <property type="match status" value="1"/>
</dbReference>
<keyword evidence="9 18" id="KW-0547">Nucleotide-binding</keyword>
<dbReference type="PANTHER" id="PTHR24346">
    <property type="entry name" value="MAP/MICROTUBULE AFFINITY-REGULATING KINASE"/>
    <property type="match status" value="1"/>
</dbReference>
<dbReference type="PIRSF" id="PIRSF000654">
    <property type="entry name" value="Integrin-linked_kinase"/>
    <property type="match status" value="1"/>
</dbReference>
<evidence type="ECO:0000313" key="21">
    <source>
        <dbReference type="Ensembl" id="ENSCSAVP00000019509.1"/>
    </source>
</evidence>
<dbReference type="InterPro" id="IPR017441">
    <property type="entry name" value="Protein_kinase_ATP_BS"/>
</dbReference>
<dbReference type="InterPro" id="IPR011009">
    <property type="entry name" value="Kinase-like_dom_sf"/>
</dbReference>
<evidence type="ECO:0000256" key="13">
    <source>
        <dbReference type="ARBA" id="ARBA00022842"/>
    </source>
</evidence>
<dbReference type="InterPro" id="IPR008271">
    <property type="entry name" value="Ser/Thr_kinase_AS"/>
</dbReference>
<evidence type="ECO:0000256" key="14">
    <source>
        <dbReference type="ARBA" id="ARBA00022843"/>
    </source>
</evidence>
<keyword evidence="8" id="KW-0479">Metal-binding</keyword>
<evidence type="ECO:0000256" key="12">
    <source>
        <dbReference type="ARBA" id="ARBA00022840"/>
    </source>
</evidence>
<evidence type="ECO:0000313" key="22">
    <source>
        <dbReference type="Proteomes" id="UP000007875"/>
    </source>
</evidence>
<organism evidence="21 22">
    <name type="scientific">Ciona savignyi</name>
    <name type="common">Pacific transparent sea squirt</name>
    <dbReference type="NCBI Taxonomy" id="51511"/>
    <lineage>
        <taxon>Eukaryota</taxon>
        <taxon>Metazoa</taxon>
        <taxon>Chordata</taxon>
        <taxon>Tunicata</taxon>
        <taxon>Ascidiacea</taxon>
        <taxon>Phlebobranchia</taxon>
        <taxon>Cionidae</taxon>
        <taxon>Ciona</taxon>
    </lineage>
</organism>
<dbReference type="InterPro" id="IPR000719">
    <property type="entry name" value="Prot_kinase_dom"/>
</dbReference>
<reference evidence="21" key="2">
    <citation type="submission" date="2025-08" db="UniProtKB">
        <authorList>
            <consortium name="Ensembl"/>
        </authorList>
    </citation>
    <scope>IDENTIFICATION</scope>
</reference>
<evidence type="ECO:0000256" key="19">
    <source>
        <dbReference type="RuleBase" id="RU000304"/>
    </source>
</evidence>
<dbReference type="GO" id="GO:0035556">
    <property type="term" value="P:intracellular signal transduction"/>
    <property type="evidence" value="ECO:0007669"/>
    <property type="project" value="TreeGrafter"/>
</dbReference>
<feature type="binding site" evidence="18">
    <location>
        <position position="48"/>
    </location>
    <ligand>
        <name>ATP</name>
        <dbReference type="ChEBI" id="CHEBI:30616"/>
    </ligand>
</feature>
<evidence type="ECO:0000256" key="9">
    <source>
        <dbReference type="ARBA" id="ARBA00022741"/>
    </source>
</evidence>
<dbReference type="OMA" id="CENIMLD"/>
<dbReference type="PROSITE" id="PS00108">
    <property type="entry name" value="PROTEIN_KINASE_ST"/>
    <property type="match status" value="1"/>
</dbReference>
<keyword evidence="7" id="KW-0808">Transferase</keyword>
<dbReference type="InParanoid" id="H2ZPJ3"/>
<evidence type="ECO:0000256" key="4">
    <source>
        <dbReference type="ARBA" id="ARBA00022473"/>
    </source>
</evidence>
<keyword evidence="5 19" id="KW-0723">Serine/threonine-protein kinase</keyword>
<dbReference type="eggNOG" id="KOG0583">
    <property type="taxonomic scope" value="Eukaryota"/>
</dbReference>
<comment type="catalytic activity">
    <reaction evidence="17">
        <text>L-seryl-[protein] + ATP = O-phospho-L-seryl-[protein] + ADP + H(+)</text>
        <dbReference type="Rhea" id="RHEA:17989"/>
        <dbReference type="Rhea" id="RHEA-COMP:9863"/>
        <dbReference type="Rhea" id="RHEA-COMP:11604"/>
        <dbReference type="ChEBI" id="CHEBI:15378"/>
        <dbReference type="ChEBI" id="CHEBI:29999"/>
        <dbReference type="ChEBI" id="CHEBI:30616"/>
        <dbReference type="ChEBI" id="CHEBI:83421"/>
        <dbReference type="ChEBI" id="CHEBI:456216"/>
        <dbReference type="EC" id="2.7.11.1"/>
    </reaction>
</comment>
<name>H2ZPJ3_CIOSA</name>
<sequence length="304" mass="34204">MFYRSETSILQKKGYTLGPELGQGSYAVVKSATWLKPGNEDTLKVALKIINGPLVPRDFKEKFLPRELDIVKILNHDNVIRTMEIFTGGSKTYLTLEFAGRGDMLGYIQMKGALQEKESASLFKQLTSGVEYLHMNGVVHRDLKCENVLLNNHNKIKVADFGFSRKMSMRDLSMTYCGSAAYAAPEILQGIPYHGTSADIWSMGVILFVMNCGIMPFRDNNMRVLINDQKRPLRYTDTLDKTLSDNSKNMMQGLLNFDAGKRLQMHDVRNHPWMISTNDPPTENNTCSTNCLPDVSEAQSSAET</sequence>
<keyword evidence="11" id="KW-0221">Differentiation</keyword>
<feature type="domain" description="Protein kinase" evidence="20">
    <location>
        <begin position="15"/>
        <end position="274"/>
    </location>
</feature>
<dbReference type="Ensembl" id="ENSCSAVT00000019719.1">
    <property type="protein sequence ID" value="ENSCSAVP00000019509.1"/>
    <property type="gene ID" value="ENSCSAVG00000011435.1"/>
</dbReference>
<keyword evidence="22" id="KW-1185">Reference proteome</keyword>
<dbReference type="GO" id="GO:0005737">
    <property type="term" value="C:cytoplasm"/>
    <property type="evidence" value="ECO:0007669"/>
    <property type="project" value="TreeGrafter"/>
</dbReference>
<evidence type="ECO:0000256" key="1">
    <source>
        <dbReference type="ARBA" id="ARBA00001946"/>
    </source>
</evidence>
<protein>
    <recommendedName>
        <fullName evidence="3">non-specific serine/threonine protein kinase</fullName>
        <ecNumber evidence="3">2.7.11.1</ecNumber>
    </recommendedName>
</protein>
<evidence type="ECO:0000256" key="2">
    <source>
        <dbReference type="ARBA" id="ARBA00006692"/>
    </source>
</evidence>
<dbReference type="GO" id="GO:0005524">
    <property type="term" value="F:ATP binding"/>
    <property type="evidence" value="ECO:0007669"/>
    <property type="project" value="UniProtKB-UniRule"/>
</dbReference>
<dbReference type="Proteomes" id="UP000007875">
    <property type="component" value="Unassembled WGS sequence"/>
</dbReference>
<evidence type="ECO:0000256" key="10">
    <source>
        <dbReference type="ARBA" id="ARBA00022777"/>
    </source>
</evidence>
<dbReference type="GO" id="GO:0007283">
    <property type="term" value="P:spermatogenesis"/>
    <property type="evidence" value="ECO:0007669"/>
    <property type="project" value="UniProtKB-KW"/>
</dbReference>
<dbReference type="HOGENOM" id="CLU_000288_63_0_1"/>
<dbReference type="STRING" id="51511.ENSCSAVP00000019509"/>
<comment type="similarity">
    <text evidence="2">Belongs to the protein kinase superfamily. CAMK Ser/Thr protein kinase family.</text>
</comment>
<keyword evidence="13" id="KW-0460">Magnesium</keyword>
<dbReference type="GO" id="GO:0000287">
    <property type="term" value="F:magnesium ion binding"/>
    <property type="evidence" value="ECO:0007669"/>
    <property type="project" value="UniProtKB-ARBA"/>
</dbReference>
<dbReference type="FunCoup" id="H2ZPJ3">
    <property type="interactions" value="2"/>
</dbReference>
<dbReference type="GO" id="GO:0050321">
    <property type="term" value="F:tau-protein kinase activity"/>
    <property type="evidence" value="ECO:0007669"/>
    <property type="project" value="TreeGrafter"/>
</dbReference>
<evidence type="ECO:0000256" key="16">
    <source>
        <dbReference type="ARBA" id="ARBA00047899"/>
    </source>
</evidence>
<reference evidence="22" key="1">
    <citation type="submission" date="2003-08" db="EMBL/GenBank/DDBJ databases">
        <authorList>
            <person name="Birren B."/>
            <person name="Nusbaum C."/>
            <person name="Abebe A."/>
            <person name="Abouelleil A."/>
            <person name="Adekoya E."/>
            <person name="Ait-zahra M."/>
            <person name="Allen N."/>
            <person name="Allen T."/>
            <person name="An P."/>
            <person name="Anderson M."/>
            <person name="Anderson S."/>
            <person name="Arachchi H."/>
            <person name="Armbruster J."/>
            <person name="Bachantsang P."/>
            <person name="Baldwin J."/>
            <person name="Barry A."/>
            <person name="Bayul T."/>
            <person name="Blitshsteyn B."/>
            <person name="Bloom T."/>
            <person name="Blye J."/>
            <person name="Boguslavskiy L."/>
            <person name="Borowsky M."/>
            <person name="Boukhgalter B."/>
            <person name="Brunache A."/>
            <person name="Butler J."/>
            <person name="Calixte N."/>
            <person name="Calvo S."/>
            <person name="Camarata J."/>
            <person name="Campo K."/>
            <person name="Chang J."/>
            <person name="Cheshatsang Y."/>
            <person name="Citroen M."/>
            <person name="Collymore A."/>
            <person name="Considine T."/>
            <person name="Cook A."/>
            <person name="Cooke P."/>
            <person name="Corum B."/>
            <person name="Cuomo C."/>
            <person name="David R."/>
            <person name="Dawoe T."/>
            <person name="Degray S."/>
            <person name="Dodge S."/>
            <person name="Dooley K."/>
            <person name="Dorje P."/>
            <person name="Dorjee K."/>
            <person name="Dorris L."/>
            <person name="Duffey N."/>
            <person name="Dupes A."/>
            <person name="Elkins T."/>
            <person name="Engels R."/>
            <person name="Erickson J."/>
            <person name="Farina A."/>
            <person name="Faro S."/>
            <person name="Ferreira P."/>
            <person name="Fischer H."/>
            <person name="Fitzgerald M."/>
            <person name="Foley K."/>
            <person name="Gage D."/>
            <person name="Galagan J."/>
            <person name="Gearin G."/>
            <person name="Gnerre S."/>
            <person name="Gnirke A."/>
            <person name="Goyette A."/>
            <person name="Graham J."/>
            <person name="Grandbois E."/>
            <person name="Gyaltsen K."/>
            <person name="Hafez N."/>
            <person name="Hagopian D."/>
            <person name="Hagos B."/>
            <person name="Hall J."/>
            <person name="Hatcher B."/>
            <person name="Heller A."/>
            <person name="Higgins H."/>
            <person name="Honan T."/>
            <person name="Horn A."/>
            <person name="Houde N."/>
            <person name="Hughes L."/>
            <person name="Hulme W."/>
            <person name="Husby E."/>
            <person name="Iliev I."/>
            <person name="Jaffe D."/>
            <person name="Jones C."/>
            <person name="Kamal M."/>
            <person name="Kamat A."/>
            <person name="Kamvysselis M."/>
            <person name="Karlsson E."/>
            <person name="Kells C."/>
            <person name="Kieu A."/>
            <person name="Kisner P."/>
            <person name="Kodira C."/>
            <person name="Kulbokas E."/>
            <person name="Labutti K."/>
            <person name="Lama D."/>
            <person name="Landers T."/>
            <person name="Leger J."/>
            <person name="Levine S."/>
            <person name="Lewis D."/>
            <person name="Lewis T."/>
            <person name="Lindblad-toh K."/>
            <person name="Liu X."/>
            <person name="Lokyitsang T."/>
            <person name="Lokyitsang Y."/>
            <person name="Lucien O."/>
            <person name="Lui A."/>
            <person name="Ma L.J."/>
            <person name="Mabbitt R."/>
            <person name="Macdonald J."/>
            <person name="Maclean C."/>
            <person name="Major J."/>
            <person name="Manning J."/>
            <person name="Marabella R."/>
            <person name="Maru K."/>
            <person name="Matthews C."/>
            <person name="Mauceli E."/>
            <person name="Mccarthy M."/>
            <person name="Mcdonough S."/>
            <person name="Mcghee T."/>
            <person name="Meldrim J."/>
            <person name="Meneus L."/>
            <person name="Mesirov J."/>
            <person name="Mihalev A."/>
            <person name="Mihova T."/>
            <person name="Mikkelsen T."/>
            <person name="Mlenga V."/>
            <person name="Moru K."/>
            <person name="Mozes J."/>
            <person name="Mulrain L."/>
            <person name="Munson G."/>
            <person name="Naylor J."/>
            <person name="Newes C."/>
            <person name="Nguyen C."/>
            <person name="Nguyen N."/>
            <person name="Nguyen T."/>
            <person name="Nicol R."/>
            <person name="Nielsen C."/>
            <person name="Nizzari M."/>
            <person name="Norbu C."/>
            <person name="Norbu N."/>
            <person name="O'donnell P."/>
            <person name="Okoawo O."/>
            <person name="O'leary S."/>
            <person name="Omotosho B."/>
            <person name="O'neill K."/>
            <person name="Osman S."/>
            <person name="Parker S."/>
            <person name="Perrin D."/>
            <person name="Phunkhang P."/>
            <person name="Piqani B."/>
            <person name="Purcell S."/>
            <person name="Rachupka T."/>
            <person name="Ramasamy U."/>
            <person name="Rameau R."/>
            <person name="Ray V."/>
            <person name="Raymond C."/>
            <person name="Retta R."/>
            <person name="Richardson S."/>
            <person name="Rise C."/>
            <person name="Rodriguez J."/>
            <person name="Rogers J."/>
            <person name="Rogov P."/>
            <person name="Rutman M."/>
            <person name="Schupbach R."/>
            <person name="Seaman C."/>
            <person name="Settipalli S."/>
            <person name="Sharpe T."/>
            <person name="Sheridan J."/>
            <person name="Sherpa N."/>
            <person name="Shi J."/>
            <person name="Smirnov S."/>
            <person name="Smith C."/>
            <person name="Sougnez C."/>
            <person name="Spencer B."/>
            <person name="Stalker J."/>
            <person name="Stange-thomann N."/>
            <person name="Stavropoulos S."/>
            <person name="Stetson K."/>
            <person name="Stone C."/>
            <person name="Stone S."/>
            <person name="Stubbs M."/>
            <person name="Talamas J."/>
            <person name="Tchuinga P."/>
            <person name="Tenzing P."/>
            <person name="Tesfaye S."/>
            <person name="Theodore J."/>
            <person name="Thoulutsang Y."/>
            <person name="Topham K."/>
            <person name="Towey S."/>
            <person name="Tsamla T."/>
            <person name="Tsomo N."/>
            <person name="Vallee D."/>
            <person name="Vassiliev H."/>
            <person name="Venkataraman V."/>
            <person name="Vinson J."/>
            <person name="Vo A."/>
            <person name="Wade C."/>
            <person name="Wang S."/>
            <person name="Wangchuk T."/>
            <person name="Wangdi T."/>
            <person name="Whittaker C."/>
            <person name="Wilkinson J."/>
            <person name="Wu Y."/>
            <person name="Wyman D."/>
            <person name="Yadav S."/>
            <person name="Yang S."/>
            <person name="Yang X."/>
            <person name="Yeager S."/>
            <person name="Yee E."/>
            <person name="Young G."/>
            <person name="Zainoun J."/>
            <person name="Zembeck L."/>
            <person name="Zimmer A."/>
            <person name="Zody M."/>
            <person name="Lander E."/>
        </authorList>
    </citation>
    <scope>NUCLEOTIDE SEQUENCE [LARGE SCALE GENOMIC DNA]</scope>
</reference>
<dbReference type="GeneTree" id="ENSGT00940000164769"/>
<keyword evidence="14" id="KW-0832">Ubl conjugation</keyword>
<evidence type="ECO:0000256" key="11">
    <source>
        <dbReference type="ARBA" id="ARBA00022782"/>
    </source>
</evidence>
<evidence type="ECO:0000256" key="6">
    <source>
        <dbReference type="ARBA" id="ARBA00022553"/>
    </source>
</evidence>
<dbReference type="PANTHER" id="PTHR24346:SF102">
    <property type="entry name" value="TESTIS-SPECIFIC SERINE_THREONINE-PROTEIN KINASE 1"/>
    <property type="match status" value="1"/>
</dbReference>
<evidence type="ECO:0000256" key="3">
    <source>
        <dbReference type="ARBA" id="ARBA00012513"/>
    </source>
</evidence>
<evidence type="ECO:0000256" key="5">
    <source>
        <dbReference type="ARBA" id="ARBA00022527"/>
    </source>
</evidence>
<dbReference type="FunFam" id="1.10.510.10:FF:000943">
    <property type="entry name" value="testis-specific serine/threonine-protein kinase 1"/>
    <property type="match status" value="1"/>
</dbReference>
<keyword evidence="12 18" id="KW-0067">ATP-binding</keyword>
<dbReference type="GO" id="GO:0030154">
    <property type="term" value="P:cell differentiation"/>
    <property type="evidence" value="ECO:0007669"/>
    <property type="project" value="UniProtKB-KW"/>
</dbReference>
<comment type="cofactor">
    <cofactor evidence="1">
        <name>Mg(2+)</name>
        <dbReference type="ChEBI" id="CHEBI:18420"/>
    </cofactor>
</comment>
<evidence type="ECO:0000256" key="18">
    <source>
        <dbReference type="PROSITE-ProRule" id="PRU10141"/>
    </source>
</evidence>